<proteinExistence type="predicted"/>
<reference evidence="1" key="1">
    <citation type="submission" date="2021-02" db="EMBL/GenBank/DDBJ databases">
        <authorList>
            <person name="Nowell W R."/>
        </authorList>
    </citation>
    <scope>NUCLEOTIDE SEQUENCE</scope>
</reference>
<evidence type="ECO:0000313" key="1">
    <source>
        <dbReference type="EMBL" id="CAF2110584.1"/>
    </source>
</evidence>
<dbReference type="EMBL" id="CAJNRF010009449">
    <property type="protein sequence ID" value="CAF2110584.1"/>
    <property type="molecule type" value="Genomic_DNA"/>
</dbReference>
<dbReference type="AlphaFoldDB" id="A0A816UFQ7"/>
<evidence type="ECO:0000313" key="2">
    <source>
        <dbReference type="Proteomes" id="UP000663856"/>
    </source>
</evidence>
<gene>
    <name evidence="1" type="ORF">WKI299_LOCUS22203</name>
</gene>
<accession>A0A816UFQ7</accession>
<name>A0A816UFQ7_9BILA</name>
<sequence>MLTMAMNTGDQRSISKNMESWKYTAVNSMKIPHTINDAEAYIVGQCNIWSIGQRTIGEKFIHDLRQSIHRFYNSFVGGLEYIDETGDYCFLLVVVKPHFDMRQKKIALCHHKLSRSNIRSGGHDNVIIEESMASSWLKQRACDDLCLSSEQRGYLMSCFMDGSGTHVGKAVIFSWENGKILQDEEANNIIRESKWNSWNSGWRYYSVNRTESGFLSKIPEIFAYSKSYSNGESFLEHLSNDIKSLKNPTEFSYPLNFGEIPCTLSVVAIEKTRYRVEMAIRIQLSSVHSG</sequence>
<organism evidence="1 2">
    <name type="scientific">Rotaria magnacalcarata</name>
    <dbReference type="NCBI Taxonomy" id="392030"/>
    <lineage>
        <taxon>Eukaryota</taxon>
        <taxon>Metazoa</taxon>
        <taxon>Spiralia</taxon>
        <taxon>Gnathifera</taxon>
        <taxon>Rotifera</taxon>
        <taxon>Eurotatoria</taxon>
        <taxon>Bdelloidea</taxon>
        <taxon>Philodinida</taxon>
        <taxon>Philodinidae</taxon>
        <taxon>Rotaria</taxon>
    </lineage>
</organism>
<comment type="caution">
    <text evidence="1">The sequence shown here is derived from an EMBL/GenBank/DDBJ whole genome shotgun (WGS) entry which is preliminary data.</text>
</comment>
<protein>
    <submittedName>
        <fullName evidence="1">Uncharacterized protein</fullName>
    </submittedName>
</protein>
<dbReference type="Proteomes" id="UP000663856">
    <property type="component" value="Unassembled WGS sequence"/>
</dbReference>